<keyword evidence="1 2" id="KW-0808">Transferase</keyword>
<organism evidence="2 3">
    <name type="scientific">Tectimicrobiota bacterium</name>
    <dbReference type="NCBI Taxonomy" id="2528274"/>
    <lineage>
        <taxon>Bacteria</taxon>
        <taxon>Pseudomonadati</taxon>
        <taxon>Nitrospinota/Tectimicrobiota group</taxon>
        <taxon>Candidatus Tectimicrobiota</taxon>
    </lineage>
</organism>
<dbReference type="Pfam" id="PF02515">
    <property type="entry name" value="CoA_transf_3"/>
    <property type="match status" value="1"/>
</dbReference>
<dbReference type="Proteomes" id="UP000712673">
    <property type="component" value="Unassembled WGS sequence"/>
</dbReference>
<gene>
    <name evidence="2" type="ORF">FJZ47_03665</name>
</gene>
<dbReference type="Gene3D" id="3.40.50.10540">
    <property type="entry name" value="Crotonobetainyl-coa:carnitine coa-transferase, domain 1"/>
    <property type="match status" value="1"/>
</dbReference>
<dbReference type="GO" id="GO:0008410">
    <property type="term" value="F:CoA-transferase activity"/>
    <property type="evidence" value="ECO:0007669"/>
    <property type="project" value="TreeGrafter"/>
</dbReference>
<name>A0A937VXH1_UNCTE</name>
<evidence type="ECO:0000313" key="3">
    <source>
        <dbReference type="Proteomes" id="UP000712673"/>
    </source>
</evidence>
<comment type="caution">
    <text evidence="2">The sequence shown here is derived from an EMBL/GenBank/DDBJ whole genome shotgun (WGS) entry which is preliminary data.</text>
</comment>
<proteinExistence type="predicted"/>
<sequence length="395" mass="43135">MEQPALPLARFTVLDLTRVRSGPTCVRQLADWGANVLKVELPERVEGNAALGGPRHGSDFQNLHRNKRSITINLKEPQGLELFKRLVTQADVVVENYRPDVKYRLGIDYEALRQINPRLVYGSISGFGEDGPYQDRPGFDQIAQGMGGLMSITGIPGQGPVRVGIPVADLSAGLFCAMGILTALLEREVSGQGQWVKTSLLQAQIFMLDFQATRWLMDHEVPPQAGNNHPTSIPTGVFKTHDGYINIASAGQAIWERFCKAIKAEALLNDPRYANGASRSQHRDVLNEAIESYTQRYTSADLIDLLNTAGVPCGPIYHIDQVFSDPQVQHLGLAQTVQHPALGPIQLVGQPFTLSRHAGGIRTAPPERGQDTETVLTTLGLSAAEIADLRAKDII</sequence>
<dbReference type="Gene3D" id="3.30.1540.10">
    <property type="entry name" value="formyl-coa transferase, domain 3"/>
    <property type="match status" value="1"/>
</dbReference>
<evidence type="ECO:0000313" key="2">
    <source>
        <dbReference type="EMBL" id="MBM3222888.1"/>
    </source>
</evidence>
<dbReference type="EMBL" id="VGLS01000066">
    <property type="protein sequence ID" value="MBM3222888.1"/>
    <property type="molecule type" value="Genomic_DNA"/>
</dbReference>
<dbReference type="InterPro" id="IPR050483">
    <property type="entry name" value="CoA-transferase_III_domain"/>
</dbReference>
<dbReference type="InterPro" id="IPR044855">
    <property type="entry name" value="CoA-Trfase_III_dom3_sf"/>
</dbReference>
<dbReference type="AlphaFoldDB" id="A0A937VXH1"/>
<protein>
    <submittedName>
        <fullName evidence="2">CoA transferase</fullName>
    </submittedName>
</protein>
<accession>A0A937VXH1</accession>
<dbReference type="PANTHER" id="PTHR48207">
    <property type="entry name" value="SUCCINATE--HYDROXYMETHYLGLUTARATE COA-TRANSFERASE"/>
    <property type="match status" value="1"/>
</dbReference>
<dbReference type="SUPFAM" id="SSF89796">
    <property type="entry name" value="CoA-transferase family III (CaiB/BaiF)"/>
    <property type="match status" value="1"/>
</dbReference>
<dbReference type="InterPro" id="IPR003673">
    <property type="entry name" value="CoA-Trfase_fam_III"/>
</dbReference>
<evidence type="ECO:0000256" key="1">
    <source>
        <dbReference type="ARBA" id="ARBA00022679"/>
    </source>
</evidence>
<reference evidence="2" key="1">
    <citation type="submission" date="2019-03" db="EMBL/GenBank/DDBJ databases">
        <title>Lake Tanganyika Metagenome-Assembled Genomes (MAGs).</title>
        <authorList>
            <person name="Tran P."/>
        </authorList>
    </citation>
    <scope>NUCLEOTIDE SEQUENCE</scope>
    <source>
        <strain evidence="2">K_DeepCast_65m_m2_066</strain>
    </source>
</reference>
<dbReference type="PANTHER" id="PTHR48207:SF3">
    <property type="entry name" value="SUCCINATE--HYDROXYMETHYLGLUTARATE COA-TRANSFERASE"/>
    <property type="match status" value="1"/>
</dbReference>
<dbReference type="InterPro" id="IPR023606">
    <property type="entry name" value="CoA-Trfase_III_dom_1_sf"/>
</dbReference>